<name>A0ABS5F097_9PROT</name>
<dbReference type="InterPro" id="IPR045394">
    <property type="entry name" value="Abhydrolase_dom"/>
</dbReference>
<accession>A0ABS5F097</accession>
<feature type="signal peptide" evidence="1">
    <location>
        <begin position="1"/>
        <end position="22"/>
    </location>
</feature>
<keyword evidence="4" id="KW-1185">Reference proteome</keyword>
<dbReference type="RefSeq" id="WP_211853639.1">
    <property type="nucleotide sequence ID" value="NZ_JAAGBB010000019.1"/>
</dbReference>
<gene>
    <name evidence="3" type="ORF">GXW71_16525</name>
</gene>
<organism evidence="3 4">
    <name type="scientific">Plastoroseomonas hellenica</name>
    <dbReference type="NCBI Taxonomy" id="2687306"/>
    <lineage>
        <taxon>Bacteria</taxon>
        <taxon>Pseudomonadati</taxon>
        <taxon>Pseudomonadota</taxon>
        <taxon>Alphaproteobacteria</taxon>
        <taxon>Acetobacterales</taxon>
        <taxon>Acetobacteraceae</taxon>
        <taxon>Plastoroseomonas</taxon>
    </lineage>
</organism>
<evidence type="ECO:0000313" key="3">
    <source>
        <dbReference type="EMBL" id="MBR0665966.1"/>
    </source>
</evidence>
<reference evidence="4" key="1">
    <citation type="journal article" date="2021" name="Syst. Appl. Microbiol.">
        <title>Roseomonas hellenica sp. nov., isolated from roots of wild-growing Alkanna tinctoria.</title>
        <authorList>
            <person name="Rat A."/>
            <person name="Naranjo H.D."/>
            <person name="Lebbe L."/>
            <person name="Cnockaert M."/>
            <person name="Krigas N."/>
            <person name="Grigoriadou K."/>
            <person name="Maloupa E."/>
            <person name="Willems A."/>
        </authorList>
    </citation>
    <scope>NUCLEOTIDE SEQUENCE [LARGE SCALE GENOMIC DNA]</scope>
    <source>
        <strain evidence="4">LMG 31523</strain>
    </source>
</reference>
<comment type="caution">
    <text evidence="3">The sequence shown here is derived from an EMBL/GenBank/DDBJ whole genome shotgun (WGS) entry which is preliminary data.</text>
</comment>
<feature type="chain" id="PRO_5045835986" description="Alpha/beta hydrolase domain-containing protein" evidence="1">
    <location>
        <begin position="23"/>
        <end position="654"/>
    </location>
</feature>
<dbReference type="Proteomes" id="UP001196870">
    <property type="component" value="Unassembled WGS sequence"/>
</dbReference>
<sequence>MRIRAAVLALAGLLATAAPGIAEVIRLEVTAPPQPAFGGREFGTTGRYERLTARATLALDPSLPQNAVIADLALAPRNAQGRVEAMTEIVILRPADAQRGNRTLFVEAPNRGRELAGQLYNDGAANDLLLGRDPGNGFLLRQGYTLVWVGWQADIPPGEGRGAGLRLEAPVVPDVTGPSREEFLFDNRTSPVTAPLTYPAATPEGATLTVRARFEDQRQTPADLRFRFLDPQRIEITRPTGFDAGALYEFIYTARDPKVQGIAFAALRDVAAFLHREGSAANPLAAGGRPTTDRAILHGVSQSGRFVRDFLYLGFNEDERGRMVYDAMLPHIPGTRRTFTNARFAQPGRNPTPHGDRLYPADQFPFTYAVMEDHLTGRRDGLLLRCRTSNTCPRIMQSDSEYEFWGARASLLVTDTQGRHIDLPPEVRAYALTGHPHFAVATAVATRIDRCALPVNPLQGGAPMRALLVAMEAWLREGVEPPASRYPMLSQGTLVPAEGLYAGLSMLGYRGAYGPAQLVDNAAMPPAVRGEYAVLLPRADADGNAIGGLRGPVIEVPRATYTGWNPRAEGFAPGALCYNTGAVLPFAATRAEREAARDSRPSIEERYATPEAYVAAVRASAERLAAERLLLPEDVAAITAAATSGSLARLRSGP</sequence>
<keyword evidence="1" id="KW-0732">Signal</keyword>
<evidence type="ECO:0000313" key="4">
    <source>
        <dbReference type="Proteomes" id="UP001196870"/>
    </source>
</evidence>
<dbReference type="EMBL" id="JAAGBB010000019">
    <property type="protein sequence ID" value="MBR0665966.1"/>
    <property type="molecule type" value="Genomic_DNA"/>
</dbReference>
<feature type="domain" description="Alpha/beta hydrolase" evidence="2">
    <location>
        <begin position="205"/>
        <end position="639"/>
    </location>
</feature>
<protein>
    <recommendedName>
        <fullName evidence="2">Alpha/beta hydrolase domain-containing protein</fullName>
    </recommendedName>
</protein>
<evidence type="ECO:0000259" key="2">
    <source>
        <dbReference type="Pfam" id="PF20091"/>
    </source>
</evidence>
<evidence type="ECO:0000256" key="1">
    <source>
        <dbReference type="SAM" id="SignalP"/>
    </source>
</evidence>
<proteinExistence type="predicted"/>
<dbReference type="Pfam" id="PF20091">
    <property type="entry name" value="Abhydrolase_10"/>
    <property type="match status" value="1"/>
</dbReference>